<dbReference type="PANTHER" id="PTHR10000:SF23">
    <property type="entry name" value="5-AMINO-6-(5-PHOSPHO-D-RIBITYLAMINO)URACIL PHOSPHATASE YITU"/>
    <property type="match status" value="1"/>
</dbReference>
<dbReference type="GO" id="GO:0016791">
    <property type="term" value="F:phosphatase activity"/>
    <property type="evidence" value="ECO:0007669"/>
    <property type="project" value="UniProtKB-ARBA"/>
</dbReference>
<dbReference type="eggNOG" id="COG0561">
    <property type="taxonomic scope" value="Bacteria"/>
</dbReference>
<dbReference type="PANTHER" id="PTHR10000">
    <property type="entry name" value="PHOSPHOSERINE PHOSPHATASE"/>
    <property type="match status" value="1"/>
</dbReference>
<keyword evidence="2" id="KW-1185">Reference proteome</keyword>
<dbReference type="NCBIfam" id="TIGR01484">
    <property type="entry name" value="HAD-SF-IIB"/>
    <property type="match status" value="1"/>
</dbReference>
<dbReference type="GO" id="GO:0005829">
    <property type="term" value="C:cytosol"/>
    <property type="evidence" value="ECO:0007669"/>
    <property type="project" value="TreeGrafter"/>
</dbReference>
<name>A0A081BIM0_9LACO</name>
<gene>
    <name evidence="1" type="ORF">LOSG293_140270</name>
</gene>
<dbReference type="Pfam" id="PF08282">
    <property type="entry name" value="Hydrolase_3"/>
    <property type="match status" value="1"/>
</dbReference>
<dbReference type="STRING" id="1291743.LOSG293_140270"/>
<dbReference type="NCBIfam" id="TIGR00099">
    <property type="entry name" value="Cof-subfamily"/>
    <property type="match status" value="1"/>
</dbReference>
<dbReference type="RefSeq" id="WP_034527725.1">
    <property type="nucleotide sequence ID" value="NZ_BBJM01000014.1"/>
</dbReference>
<dbReference type="InterPro" id="IPR036412">
    <property type="entry name" value="HAD-like_sf"/>
</dbReference>
<dbReference type="InterPro" id="IPR006379">
    <property type="entry name" value="HAD-SF_hydro_IIB"/>
</dbReference>
<protein>
    <submittedName>
        <fullName evidence="1">HAD superfamily hydrolase</fullName>
    </submittedName>
</protein>
<sequence length="273" mass="30300">MSEIKKLITIDLDGTTLNNASKLSAQTIRVIKAAQSAGHIVSIVTGRPNRLSTPIYDELALQSPMINFNGSLGFNPHQRWSEEYQYTINREIVLDLLAVRDDYQIQLIAAEGKNLFLAQQQAPSGLNFFPATLETNEILSSQSLNEDPTSLTIQVTENKLQPLSTYIEAKFGSLVDVNPWGGPHNVIEIGHKGIHKATGVEKIAHYYHIQRKDIIAFGDESNDNAMIEYAGWGVAMNNANDHLKSIANDVTQLNNEHDGLATYLQDYLKLDVV</sequence>
<comment type="caution">
    <text evidence="1">The sequence shown here is derived from an EMBL/GenBank/DDBJ whole genome shotgun (WGS) entry which is preliminary data.</text>
</comment>
<organism evidence="1 2">
    <name type="scientific">Secundilactobacillus oryzae JCM 18671</name>
    <dbReference type="NCBI Taxonomy" id="1291743"/>
    <lineage>
        <taxon>Bacteria</taxon>
        <taxon>Bacillati</taxon>
        <taxon>Bacillota</taxon>
        <taxon>Bacilli</taxon>
        <taxon>Lactobacillales</taxon>
        <taxon>Lactobacillaceae</taxon>
        <taxon>Secundilactobacillus</taxon>
    </lineage>
</organism>
<dbReference type="AlphaFoldDB" id="A0A081BIM0"/>
<dbReference type="InterPro" id="IPR023214">
    <property type="entry name" value="HAD_sf"/>
</dbReference>
<dbReference type="OrthoDB" id="9781413at2"/>
<dbReference type="Gene3D" id="3.30.1240.10">
    <property type="match status" value="1"/>
</dbReference>
<dbReference type="CDD" id="cd07516">
    <property type="entry name" value="HAD_Pase"/>
    <property type="match status" value="1"/>
</dbReference>
<dbReference type="Gene3D" id="3.40.50.1000">
    <property type="entry name" value="HAD superfamily/HAD-like"/>
    <property type="match status" value="1"/>
</dbReference>
<proteinExistence type="predicted"/>
<dbReference type="GO" id="GO:0000287">
    <property type="term" value="F:magnesium ion binding"/>
    <property type="evidence" value="ECO:0007669"/>
    <property type="project" value="TreeGrafter"/>
</dbReference>
<dbReference type="EMBL" id="BBJM01000014">
    <property type="protein sequence ID" value="GAK47888.1"/>
    <property type="molecule type" value="Genomic_DNA"/>
</dbReference>
<accession>A0A081BIM0</accession>
<dbReference type="SFLD" id="SFLDG01140">
    <property type="entry name" value="C2.B:_Phosphomannomutase_and_P"/>
    <property type="match status" value="1"/>
</dbReference>
<evidence type="ECO:0000313" key="2">
    <source>
        <dbReference type="Proteomes" id="UP000028700"/>
    </source>
</evidence>
<dbReference type="SFLD" id="SFLDS00003">
    <property type="entry name" value="Haloacid_Dehalogenase"/>
    <property type="match status" value="1"/>
</dbReference>
<reference evidence="1" key="1">
    <citation type="journal article" date="2014" name="Genome Announc.">
        <title>Draft Genome Sequence of Lactobacillus oryzae Strain SG293T.</title>
        <authorList>
            <person name="Tanizawa Y."/>
            <person name="Fujisawa T."/>
            <person name="Mochizuki T."/>
            <person name="Kaminuma E."/>
            <person name="Nakamura Y."/>
            <person name="Tohno M."/>
        </authorList>
    </citation>
    <scope>NUCLEOTIDE SEQUENCE [LARGE SCALE GENOMIC DNA]</scope>
    <source>
        <strain evidence="1">SG293</strain>
    </source>
</reference>
<dbReference type="Proteomes" id="UP000028700">
    <property type="component" value="Unassembled WGS sequence"/>
</dbReference>
<dbReference type="InterPro" id="IPR000150">
    <property type="entry name" value="Cof"/>
</dbReference>
<dbReference type="SUPFAM" id="SSF56784">
    <property type="entry name" value="HAD-like"/>
    <property type="match status" value="1"/>
</dbReference>
<keyword evidence="1" id="KW-0378">Hydrolase</keyword>
<evidence type="ECO:0000313" key="1">
    <source>
        <dbReference type="EMBL" id="GAK47888.1"/>
    </source>
</evidence>